<dbReference type="RefSeq" id="WP_144864498.1">
    <property type="nucleotide sequence ID" value="NZ_LR213781.1"/>
</dbReference>
<gene>
    <name evidence="1" type="ORF">H1P_200018</name>
</gene>
<evidence type="ECO:0008006" key="3">
    <source>
        <dbReference type="Google" id="ProtNLM"/>
    </source>
</evidence>
<evidence type="ECO:0000313" key="1">
    <source>
        <dbReference type="EMBL" id="VEP13486.1"/>
    </source>
</evidence>
<name>A0A563VPU4_9CYAN</name>
<reference evidence="1 2" key="1">
    <citation type="submission" date="2019-01" db="EMBL/GenBank/DDBJ databases">
        <authorList>
            <person name="Brito A."/>
        </authorList>
    </citation>
    <scope>NUCLEOTIDE SEQUENCE [LARGE SCALE GENOMIC DNA]</scope>
    <source>
        <strain evidence="1">1</strain>
    </source>
</reference>
<dbReference type="EMBL" id="CAACVJ010000113">
    <property type="protein sequence ID" value="VEP13486.1"/>
    <property type="molecule type" value="Genomic_DNA"/>
</dbReference>
<evidence type="ECO:0000313" key="2">
    <source>
        <dbReference type="Proteomes" id="UP000320055"/>
    </source>
</evidence>
<keyword evidence="2" id="KW-1185">Reference proteome</keyword>
<sequence>MFTLKSIVTSAIVIGSVLIPQATMAYPKAPRTLELQFLEASFENFYGAVTPDVAQYLEEQYSIKSPSTELMLTGGYTICDGIKMANNEGISSQTLIDQEITNIAQVSNSILEQQGQSLTEDQIVMIYNTAKDYLCPELN</sequence>
<dbReference type="Proteomes" id="UP000320055">
    <property type="component" value="Unassembled WGS sequence"/>
</dbReference>
<dbReference type="AlphaFoldDB" id="A0A563VPU4"/>
<proteinExistence type="predicted"/>
<organism evidence="1 2">
    <name type="scientific">Hyella patelloides LEGE 07179</name>
    <dbReference type="NCBI Taxonomy" id="945734"/>
    <lineage>
        <taxon>Bacteria</taxon>
        <taxon>Bacillati</taxon>
        <taxon>Cyanobacteriota</taxon>
        <taxon>Cyanophyceae</taxon>
        <taxon>Pleurocapsales</taxon>
        <taxon>Hyellaceae</taxon>
        <taxon>Hyella</taxon>
    </lineage>
</organism>
<protein>
    <recommendedName>
        <fullName evidence="3">DUF732 domain-containing protein</fullName>
    </recommendedName>
</protein>
<accession>A0A563VPU4</accession>